<proteinExistence type="predicted"/>
<keyword evidence="2" id="KW-1185">Reference proteome</keyword>
<comment type="caution">
    <text evidence="1">The sequence shown here is derived from an EMBL/GenBank/DDBJ whole genome shotgun (WGS) entry which is preliminary data.</text>
</comment>
<evidence type="ECO:0000313" key="1">
    <source>
        <dbReference type="EMBL" id="KAI5650740.1"/>
    </source>
</evidence>
<organism evidence="1 2">
    <name type="scientific">Catharanthus roseus</name>
    <name type="common">Madagascar periwinkle</name>
    <name type="synonym">Vinca rosea</name>
    <dbReference type="NCBI Taxonomy" id="4058"/>
    <lineage>
        <taxon>Eukaryota</taxon>
        <taxon>Viridiplantae</taxon>
        <taxon>Streptophyta</taxon>
        <taxon>Embryophyta</taxon>
        <taxon>Tracheophyta</taxon>
        <taxon>Spermatophyta</taxon>
        <taxon>Magnoliopsida</taxon>
        <taxon>eudicotyledons</taxon>
        <taxon>Gunneridae</taxon>
        <taxon>Pentapetalae</taxon>
        <taxon>asterids</taxon>
        <taxon>lamiids</taxon>
        <taxon>Gentianales</taxon>
        <taxon>Apocynaceae</taxon>
        <taxon>Rauvolfioideae</taxon>
        <taxon>Vinceae</taxon>
        <taxon>Catharanthinae</taxon>
        <taxon>Catharanthus</taxon>
    </lineage>
</organism>
<name>A0ACB9ZWF2_CATRO</name>
<reference evidence="2" key="1">
    <citation type="journal article" date="2023" name="Nat. Plants">
        <title>Single-cell RNA sequencing provides a high-resolution roadmap for understanding the multicellular compartmentation of specialized metabolism.</title>
        <authorList>
            <person name="Sun S."/>
            <person name="Shen X."/>
            <person name="Li Y."/>
            <person name="Li Y."/>
            <person name="Wang S."/>
            <person name="Li R."/>
            <person name="Zhang H."/>
            <person name="Shen G."/>
            <person name="Guo B."/>
            <person name="Wei J."/>
            <person name="Xu J."/>
            <person name="St-Pierre B."/>
            <person name="Chen S."/>
            <person name="Sun C."/>
        </authorList>
    </citation>
    <scope>NUCLEOTIDE SEQUENCE [LARGE SCALE GENOMIC DNA]</scope>
</reference>
<dbReference type="Proteomes" id="UP001060085">
    <property type="component" value="Linkage Group LG08"/>
</dbReference>
<accession>A0ACB9ZWF2</accession>
<evidence type="ECO:0000313" key="2">
    <source>
        <dbReference type="Proteomes" id="UP001060085"/>
    </source>
</evidence>
<protein>
    <submittedName>
        <fullName evidence="1">Uncharacterized protein</fullName>
    </submittedName>
</protein>
<dbReference type="EMBL" id="CM044708">
    <property type="protein sequence ID" value="KAI5650740.1"/>
    <property type="molecule type" value="Genomic_DNA"/>
</dbReference>
<sequence length="435" mass="46813">MASSTVPFSLIFFFFLLFISSSIAQQSFRPKSLVLPITKLQSSNQYITTFKQRTPLVPLNLTVDLGGQFLWVNCEDSYHSSSYKPARCRSAECSLANSKACGTCNDKPKPGCNNNTCALFPDNPFGPITTIGDVGSDVISLQSTNGKNPGQSVLAPKILFVCGANLLLEKLDGGVKGMVGLGRGKMGLPSQLASTFSFNRKFAICLGSQNGVIFFGNGPFTFLPNLEISSRSSLIYTPLLFNPVSTAGSYFQGEPSAEYFIGVKAIKINGKNVPINTTLLAIDKQGNGGTKISTVQAYTMLQTSIYEAVSDAFSKALEQVPRVKPVAPFKVCFNSSFLGSTRVGPGVPQIDLVLQSKSVVWRIFGSNSMVNVGDDKLCLGFVDGGLEPRTSIVIGGHQIEDNYLEFDLAASRLGFTSSLLFRQTNCGNFNFTSNV</sequence>
<gene>
    <name evidence="1" type="ORF">M9H77_36745</name>
</gene>